<evidence type="ECO:0000259" key="2">
    <source>
        <dbReference type="Pfam" id="PF08378"/>
    </source>
</evidence>
<dbReference type="InterPro" id="IPR011528">
    <property type="entry name" value="NERD"/>
</dbReference>
<gene>
    <name evidence="3" type="ORF">E4Q23_11340</name>
</gene>
<organism evidence="3 4">
    <name type="scientific">Candidatus Accumulibacter phosphatis</name>
    <dbReference type="NCBI Taxonomy" id="327160"/>
    <lineage>
        <taxon>Bacteria</taxon>
        <taxon>Pseudomonadati</taxon>
        <taxon>Pseudomonadota</taxon>
        <taxon>Betaproteobacteria</taxon>
        <taxon>Candidatus Accumulibacter</taxon>
    </lineage>
</organism>
<feature type="region of interest" description="Disordered" evidence="1">
    <location>
        <begin position="11"/>
        <end position="33"/>
    </location>
</feature>
<reference evidence="3 4" key="1">
    <citation type="submission" date="2019-03" db="EMBL/GenBank/DDBJ databases">
        <title>Metabolic reconstructions from genomes of highly enriched 'Candidatus Accumulibacter' and 'Candidatus Competibacter' bioreactor populations.</title>
        <authorList>
            <person name="Annavajhala M.K."/>
            <person name="Welles L."/>
            <person name="Abbas B."/>
            <person name="Sorokin D."/>
            <person name="Park H."/>
            <person name="Van Loosdrecht M."/>
            <person name="Chandran K."/>
        </authorList>
    </citation>
    <scope>NUCLEOTIDE SEQUENCE [LARGE SCALE GENOMIC DNA]</scope>
    <source>
        <strain evidence="3 4">SBR_S</strain>
    </source>
</reference>
<sequence length="397" mass="44597">MFPEAVWQHQASDTFPAERRSTRARGSQSKKVKSKLQGLQGPWVLLSNISHSSHAMRLSDEIDQVVIGPQGVFVVEVKHWDSAWLRQNPHVAEGEADRINDKAKRVAGKLKTAFDPGFVAPRFLLTRGGKGMQAGQRINVRGVQVFGLSELHDLVNADGASQLAPENIERAALLLEPAARVALTGDLRSFAGLINLERLPTPDAPFHRTYRGQHPTRRDKVILHLYDLSATDEKDAENRARREYEVLQQWQKSPYLPSLLDSFQEAERFPGELYWFSLIDPAAPTLAHRAEDPDWSLNDRLRYAREALLALGKFHQPDDQGLQRILHRHITPRTCGSVTTAALCLRISAWPALIRRGPFRWPAWTSARTLGLLLRKSVKAGWVLRTPAQTCLPCVPA</sequence>
<dbReference type="EMBL" id="SPMY01000030">
    <property type="protein sequence ID" value="NMQ28293.1"/>
    <property type="molecule type" value="Genomic_DNA"/>
</dbReference>
<comment type="caution">
    <text evidence="3">The sequence shown here is derived from an EMBL/GenBank/DDBJ whole genome shotgun (WGS) entry which is preliminary data.</text>
</comment>
<keyword evidence="4" id="KW-1185">Reference proteome</keyword>
<name>A0ABX1U072_9PROT</name>
<evidence type="ECO:0000313" key="3">
    <source>
        <dbReference type="EMBL" id="NMQ28293.1"/>
    </source>
</evidence>
<feature type="domain" description="NERD" evidence="2">
    <location>
        <begin position="30"/>
        <end position="88"/>
    </location>
</feature>
<protein>
    <recommendedName>
        <fullName evidence="2">NERD domain-containing protein</fullName>
    </recommendedName>
</protein>
<proteinExistence type="predicted"/>
<dbReference type="SUPFAM" id="SSF56112">
    <property type="entry name" value="Protein kinase-like (PK-like)"/>
    <property type="match status" value="1"/>
</dbReference>
<dbReference type="Proteomes" id="UP000749010">
    <property type="component" value="Unassembled WGS sequence"/>
</dbReference>
<dbReference type="InterPro" id="IPR011009">
    <property type="entry name" value="Kinase-like_dom_sf"/>
</dbReference>
<evidence type="ECO:0000256" key="1">
    <source>
        <dbReference type="SAM" id="MobiDB-lite"/>
    </source>
</evidence>
<dbReference type="Pfam" id="PF08378">
    <property type="entry name" value="NERD"/>
    <property type="match status" value="1"/>
</dbReference>
<accession>A0ABX1U072</accession>
<evidence type="ECO:0000313" key="4">
    <source>
        <dbReference type="Proteomes" id="UP000749010"/>
    </source>
</evidence>
<dbReference type="RefSeq" id="WP_169066753.1">
    <property type="nucleotide sequence ID" value="NZ_SPMY01000030.1"/>
</dbReference>